<dbReference type="Gene3D" id="3.20.20.80">
    <property type="entry name" value="Glycosidases"/>
    <property type="match status" value="1"/>
</dbReference>
<evidence type="ECO:0000256" key="1">
    <source>
        <dbReference type="SAM" id="Phobius"/>
    </source>
</evidence>
<dbReference type="KEGG" id="emt:CPZ25_013525"/>
<name>A0A4P9CBU2_EUBML</name>
<keyword evidence="1" id="KW-0472">Membrane</keyword>
<dbReference type="EMBL" id="CP029487">
    <property type="protein sequence ID" value="QCT72305.1"/>
    <property type="molecule type" value="Genomic_DNA"/>
</dbReference>
<keyword evidence="5" id="KW-1185">Reference proteome</keyword>
<reference evidence="4 5" key="1">
    <citation type="submission" date="2018-05" db="EMBL/GenBank/DDBJ databases">
        <title>Genome comparison of Eubacterium sp.</title>
        <authorList>
            <person name="Feng Y."/>
            <person name="Sanchez-Andrea I."/>
            <person name="Stams A.J.M."/>
            <person name="De Vos W.M."/>
        </authorList>
    </citation>
    <scope>NUCLEOTIDE SEQUENCE [LARGE SCALE GENOMIC DNA]</scope>
    <source>
        <strain evidence="4 5">YI</strain>
    </source>
</reference>
<dbReference type="InterPro" id="IPR036366">
    <property type="entry name" value="PGBDSf"/>
</dbReference>
<feature type="domain" description="Peptidoglycan binding-like" evidence="2">
    <location>
        <begin position="218"/>
        <end position="272"/>
    </location>
</feature>
<keyword evidence="1" id="KW-1133">Transmembrane helix</keyword>
<evidence type="ECO:0000313" key="4">
    <source>
        <dbReference type="EMBL" id="QCT72305.1"/>
    </source>
</evidence>
<sequence>MDQKVLMTQVWLNNTYSGKTGYIHCDEDGATGNGTIASLISALQIEIGVSPVTGEFGPLTASMCPTLKLGSAGNKVNILQGALWCKGYSSSDLTKTYDGATIIGVNAFKKAAGLPQDGEVDPKTFKGILSTDAVVWGSMGDPRIQEIQRGLNSKYSDYFWKDLNICPVDGEYGRNTCNAMLYAFQKEVGIDEPNGVFGPSTAQGANDHNVALWSGQTELVVLLQYMLYVNGFDPGEFDGGFGYGVQTAVMDFQEMMALDADGWVGLSTWAALLVSKGNTDRAPNAIDTTARINSNRAQYFKGIGIDYVGRYLTGYWPITISEINKILAAGLRYIPIFERSGDDMKGIVHEVTEAPYFTSTQGTSDAQYAIEAADRLGLPRSSVIYFAVDFDVYDFEVESNIIPYFRAVKTKLNQSSDYRVGIYASRSCCSKVAAAGLSEYSYVADMSVGFSGNIGQKMPSNWAFDQYWFDSIGVQSRYMDYDKVIASGRDGGVGSITVSNLPRILCEDTLESLGFDVSVGWDFNVEYPFYTGVVDGKYKMGITGQFSPMAALGGVPAEQKISFNINDGQFDEVELESAKATYDNLDTSMKMLFGDSDSLQPALSIANTVSNGKLTLAFYLDSAGNPVFDIQVEQVAETSTGETSIYTEVIYTFNLNQPDPPDTGALRSTVITVLGASVGLLLLVLLAASFGTGFGEVLTAILALGAFLTAS</sequence>
<organism evidence="4 5">
    <name type="scientific">Eubacterium maltosivorans</name>
    <dbReference type="NCBI Taxonomy" id="2041044"/>
    <lineage>
        <taxon>Bacteria</taxon>
        <taxon>Bacillati</taxon>
        <taxon>Bacillota</taxon>
        <taxon>Clostridia</taxon>
        <taxon>Eubacteriales</taxon>
        <taxon>Eubacteriaceae</taxon>
        <taxon>Eubacterium</taxon>
    </lineage>
</organism>
<keyword evidence="1" id="KW-0812">Transmembrane</keyword>
<protein>
    <submittedName>
        <fullName evidence="4">DUF1906 domain-containing protein</fullName>
    </submittedName>
</protein>
<gene>
    <name evidence="4" type="ORF">CPZ25_013525</name>
</gene>
<dbReference type="InterPro" id="IPR036365">
    <property type="entry name" value="PGBD-like_sf"/>
</dbReference>
<dbReference type="Pfam" id="PF01471">
    <property type="entry name" value="PG_binding_1"/>
    <property type="match status" value="2"/>
</dbReference>
<dbReference type="Proteomes" id="UP000218387">
    <property type="component" value="Chromosome"/>
</dbReference>
<dbReference type="CDD" id="cd06418">
    <property type="entry name" value="GH25_BacA-like"/>
    <property type="match status" value="1"/>
</dbReference>
<dbReference type="Gene3D" id="1.10.101.10">
    <property type="entry name" value="PGBD-like superfamily/PGBD"/>
    <property type="match status" value="3"/>
</dbReference>
<feature type="domain" description="Peptidoglycan binding-like" evidence="2">
    <location>
        <begin position="73"/>
        <end position="126"/>
    </location>
</feature>
<dbReference type="AlphaFoldDB" id="A0A4P9CBU2"/>
<evidence type="ECO:0000259" key="2">
    <source>
        <dbReference type="Pfam" id="PF01471"/>
    </source>
</evidence>
<accession>A0A4P9CBU2</accession>
<dbReference type="InterPro" id="IPR015020">
    <property type="entry name" value="Rv2525c-like_Glyco_Hydro-like"/>
</dbReference>
<feature type="transmembrane region" description="Helical" evidence="1">
    <location>
        <begin position="693"/>
        <end position="710"/>
    </location>
</feature>
<evidence type="ECO:0000313" key="5">
    <source>
        <dbReference type="Proteomes" id="UP000218387"/>
    </source>
</evidence>
<proteinExistence type="predicted"/>
<dbReference type="InterPro" id="IPR017853">
    <property type="entry name" value="GH"/>
</dbReference>
<dbReference type="Pfam" id="PF08924">
    <property type="entry name" value="Rv2525c_GlyHyd-like"/>
    <property type="match status" value="1"/>
</dbReference>
<dbReference type="SUPFAM" id="SSF47090">
    <property type="entry name" value="PGBD-like"/>
    <property type="match status" value="2"/>
</dbReference>
<feature type="domain" description="Rv2525c-like glycoside hydrolase-like" evidence="3">
    <location>
        <begin position="300"/>
        <end position="466"/>
    </location>
</feature>
<dbReference type="RefSeq" id="WP_074616358.1">
    <property type="nucleotide sequence ID" value="NZ_CP029487.1"/>
</dbReference>
<evidence type="ECO:0000259" key="3">
    <source>
        <dbReference type="Pfam" id="PF08924"/>
    </source>
</evidence>
<dbReference type="SUPFAM" id="SSF51445">
    <property type="entry name" value="(Trans)glycosidases"/>
    <property type="match status" value="1"/>
</dbReference>
<dbReference type="InterPro" id="IPR002477">
    <property type="entry name" value="Peptidoglycan-bd-like"/>
</dbReference>